<dbReference type="InterPro" id="IPR002937">
    <property type="entry name" value="Amino_oxidase"/>
</dbReference>
<gene>
    <name evidence="9" type="ORF">CLV59_10291</name>
</gene>
<dbReference type="PANTHER" id="PTHR10742:SF410">
    <property type="entry name" value="LYSINE-SPECIFIC HISTONE DEMETHYLASE 2"/>
    <property type="match status" value="1"/>
</dbReference>
<dbReference type="SUPFAM" id="SSF51905">
    <property type="entry name" value="FAD/NAD(P)-binding domain"/>
    <property type="match status" value="1"/>
</dbReference>
<evidence type="ECO:0000313" key="10">
    <source>
        <dbReference type="Proteomes" id="UP000249819"/>
    </source>
</evidence>
<feature type="transmembrane region" description="Helical" evidence="7">
    <location>
        <begin position="6"/>
        <end position="23"/>
    </location>
</feature>
<feature type="domain" description="Amine oxidase" evidence="8">
    <location>
        <begin position="14"/>
        <end position="427"/>
    </location>
</feature>
<dbReference type="GO" id="GO:0009851">
    <property type="term" value="P:auxin biosynthetic process"/>
    <property type="evidence" value="ECO:0007669"/>
    <property type="project" value="UniProtKB-KW"/>
</dbReference>
<comment type="caution">
    <text evidence="9">The sequence shown here is derived from an EMBL/GenBank/DDBJ whole genome shotgun (WGS) entry which is preliminary data.</text>
</comment>
<evidence type="ECO:0000313" key="9">
    <source>
        <dbReference type="EMBL" id="RAJ85389.1"/>
    </source>
</evidence>
<keyword evidence="5" id="KW-0073">Auxin biosynthesis</keyword>
<keyword evidence="7" id="KW-1133">Transmembrane helix</keyword>
<organism evidence="9 10">
    <name type="scientific">Chitinophaga dinghuensis</name>
    <dbReference type="NCBI Taxonomy" id="1539050"/>
    <lineage>
        <taxon>Bacteria</taxon>
        <taxon>Pseudomonadati</taxon>
        <taxon>Bacteroidota</taxon>
        <taxon>Chitinophagia</taxon>
        <taxon>Chitinophagales</taxon>
        <taxon>Chitinophagaceae</taxon>
        <taxon>Chitinophaga</taxon>
    </lineage>
</organism>
<keyword evidence="10" id="KW-1185">Reference proteome</keyword>
<dbReference type="Proteomes" id="UP000249819">
    <property type="component" value="Unassembled WGS sequence"/>
</dbReference>
<evidence type="ECO:0000256" key="3">
    <source>
        <dbReference type="ARBA" id="ARBA00012535"/>
    </source>
</evidence>
<comment type="pathway">
    <text evidence="1">Plant hormone metabolism; auxin biosynthesis.</text>
</comment>
<dbReference type="Pfam" id="PF01593">
    <property type="entry name" value="Amino_oxidase"/>
    <property type="match status" value="1"/>
</dbReference>
<evidence type="ECO:0000256" key="6">
    <source>
        <dbReference type="ARBA" id="ARBA00047321"/>
    </source>
</evidence>
<evidence type="ECO:0000256" key="4">
    <source>
        <dbReference type="ARBA" id="ARBA00017871"/>
    </source>
</evidence>
<dbReference type="RefSeq" id="WP_111591054.1">
    <property type="nucleotide sequence ID" value="NZ_QLMA01000002.1"/>
</dbReference>
<evidence type="ECO:0000256" key="2">
    <source>
        <dbReference type="ARBA" id="ARBA00005833"/>
    </source>
</evidence>
<comment type="catalytic activity">
    <reaction evidence="6">
        <text>L-tryptophan + O2 = indole-3-acetamide + CO2 + H2O</text>
        <dbReference type="Rhea" id="RHEA:16165"/>
        <dbReference type="ChEBI" id="CHEBI:15377"/>
        <dbReference type="ChEBI" id="CHEBI:15379"/>
        <dbReference type="ChEBI" id="CHEBI:16031"/>
        <dbReference type="ChEBI" id="CHEBI:16526"/>
        <dbReference type="ChEBI" id="CHEBI:57912"/>
        <dbReference type="EC" id="1.13.12.3"/>
    </reaction>
</comment>
<dbReference type="AlphaFoldDB" id="A0A327W4E6"/>
<dbReference type="OrthoDB" id="56323at2"/>
<reference evidence="9 10" key="1">
    <citation type="submission" date="2018-06" db="EMBL/GenBank/DDBJ databases">
        <title>Genomic Encyclopedia of Archaeal and Bacterial Type Strains, Phase II (KMG-II): from individual species to whole genera.</title>
        <authorList>
            <person name="Goeker M."/>
        </authorList>
    </citation>
    <scope>NUCLEOTIDE SEQUENCE [LARGE SCALE GENOMIC DNA]</scope>
    <source>
        <strain evidence="9 10">DSM 29821</strain>
    </source>
</reference>
<accession>A0A327W4E6</accession>
<comment type="similarity">
    <text evidence="2">Belongs to the tryptophan 2-monooxygenase family.</text>
</comment>
<protein>
    <recommendedName>
        <fullName evidence="4">Tryptophan 2-monooxygenase</fullName>
        <ecNumber evidence="3">1.13.12.3</ecNumber>
    </recommendedName>
</protein>
<dbReference type="EMBL" id="QLMA01000002">
    <property type="protein sequence ID" value="RAJ85389.1"/>
    <property type="molecule type" value="Genomic_DNA"/>
</dbReference>
<dbReference type="GO" id="GO:0050361">
    <property type="term" value="F:tryptophan 2-monooxygenase activity"/>
    <property type="evidence" value="ECO:0007669"/>
    <property type="project" value="UniProtKB-EC"/>
</dbReference>
<dbReference type="SUPFAM" id="SSF54373">
    <property type="entry name" value="FAD-linked reductases, C-terminal domain"/>
    <property type="match status" value="1"/>
</dbReference>
<name>A0A327W4E6_9BACT</name>
<keyword evidence="7" id="KW-0812">Transmembrane</keyword>
<sequence>MKHPDVIIIGAGAAGLMAAYTLIKAGQAVTILEARDRIGGRIHTLDNVELGAEFVHGNLPVTLELLQTAGIPYSQTQFKMARSRDGAFQEGNDAVTGWETLMEKIFQLEKDMPLRAFLQTHFATEEYADLRNHIEGFVNGYDTGEVDDISTFAVRNEWSSEDDEAQYRVDTGYGKMIQFLADAVLAAGSEIHLNKIVREVRWQKDKVVISTTDDHTYNATKVIIALPLGILQAPVEETGAVIFNPAIPAQKMAWQDIGYGSIIKILLEFQSPFWTENKAFNAPGNSPSTTVLVTSREQVPTFWTQTSIDSPLLTGWLGGPPAFAKKDLPAATILELTLQSLGNIFHISPEQLQHNLKNWHVVNWTVDPFTRGSYAYSKVESVQARVLLSETVERTIYFAGEYLYDGAAMGTVEAALSSGKEAADLILAE</sequence>
<dbReference type="PANTHER" id="PTHR10742">
    <property type="entry name" value="FLAVIN MONOAMINE OXIDASE"/>
    <property type="match status" value="1"/>
</dbReference>
<evidence type="ECO:0000256" key="5">
    <source>
        <dbReference type="ARBA" id="ARBA00023070"/>
    </source>
</evidence>
<evidence type="ECO:0000256" key="7">
    <source>
        <dbReference type="SAM" id="Phobius"/>
    </source>
</evidence>
<dbReference type="EC" id="1.13.12.3" evidence="3"/>
<evidence type="ECO:0000259" key="8">
    <source>
        <dbReference type="Pfam" id="PF01593"/>
    </source>
</evidence>
<proteinExistence type="inferred from homology"/>
<keyword evidence="7" id="KW-0472">Membrane</keyword>
<dbReference type="Gene3D" id="3.50.50.60">
    <property type="entry name" value="FAD/NAD(P)-binding domain"/>
    <property type="match status" value="1"/>
</dbReference>
<dbReference type="InterPro" id="IPR050281">
    <property type="entry name" value="Flavin_monoamine_oxidase"/>
</dbReference>
<evidence type="ECO:0000256" key="1">
    <source>
        <dbReference type="ARBA" id="ARBA00004814"/>
    </source>
</evidence>
<dbReference type="InterPro" id="IPR036188">
    <property type="entry name" value="FAD/NAD-bd_sf"/>
</dbReference>